<dbReference type="AlphaFoldDB" id="R7QQ32"/>
<name>R7QQ32_CHOCR</name>
<evidence type="ECO:0000313" key="3">
    <source>
        <dbReference type="Proteomes" id="UP000012073"/>
    </source>
</evidence>
<dbReference type="GeneID" id="17318275"/>
<feature type="signal peptide" evidence="1">
    <location>
        <begin position="1"/>
        <end position="18"/>
    </location>
</feature>
<evidence type="ECO:0000256" key="1">
    <source>
        <dbReference type="SAM" id="SignalP"/>
    </source>
</evidence>
<gene>
    <name evidence="2" type="ORF">CHC_T00007068001</name>
</gene>
<protein>
    <submittedName>
        <fullName evidence="2">Uncharacterized protein</fullName>
    </submittedName>
</protein>
<keyword evidence="1" id="KW-0732">Signal</keyword>
<sequence>MGCCSLPWALTNSLGCLGCICCRESESVMMGNRQMGWCLLKRGEGEMQWLR</sequence>
<accession>R7QQ32</accession>
<organism evidence="2 3">
    <name type="scientific">Chondrus crispus</name>
    <name type="common">Carrageen Irish moss</name>
    <name type="synonym">Polymorpha crispa</name>
    <dbReference type="NCBI Taxonomy" id="2769"/>
    <lineage>
        <taxon>Eukaryota</taxon>
        <taxon>Rhodophyta</taxon>
        <taxon>Florideophyceae</taxon>
        <taxon>Rhodymeniophycidae</taxon>
        <taxon>Gigartinales</taxon>
        <taxon>Gigartinaceae</taxon>
        <taxon>Chondrus</taxon>
    </lineage>
</organism>
<dbReference type="KEGG" id="ccp:CHC_T00007068001"/>
<dbReference type="RefSeq" id="XP_005710523.1">
    <property type="nucleotide sequence ID" value="XM_005710466.1"/>
</dbReference>
<dbReference type="Proteomes" id="UP000012073">
    <property type="component" value="Unassembled WGS sequence"/>
</dbReference>
<proteinExistence type="predicted"/>
<keyword evidence="3" id="KW-1185">Reference proteome</keyword>
<dbReference type="EMBL" id="HG002147">
    <property type="protein sequence ID" value="CDF40229.1"/>
    <property type="molecule type" value="Genomic_DNA"/>
</dbReference>
<feature type="chain" id="PRO_5004443494" evidence="1">
    <location>
        <begin position="19"/>
        <end position="51"/>
    </location>
</feature>
<reference evidence="3" key="1">
    <citation type="journal article" date="2013" name="Proc. Natl. Acad. Sci. U.S.A.">
        <title>Genome structure and metabolic features in the red seaweed Chondrus crispus shed light on evolution of the Archaeplastida.</title>
        <authorList>
            <person name="Collen J."/>
            <person name="Porcel B."/>
            <person name="Carre W."/>
            <person name="Ball S.G."/>
            <person name="Chaparro C."/>
            <person name="Tonon T."/>
            <person name="Barbeyron T."/>
            <person name="Michel G."/>
            <person name="Noel B."/>
            <person name="Valentin K."/>
            <person name="Elias M."/>
            <person name="Artiguenave F."/>
            <person name="Arun A."/>
            <person name="Aury J.M."/>
            <person name="Barbosa-Neto J.F."/>
            <person name="Bothwell J.H."/>
            <person name="Bouget F.Y."/>
            <person name="Brillet L."/>
            <person name="Cabello-Hurtado F."/>
            <person name="Capella-Gutierrez S."/>
            <person name="Charrier B."/>
            <person name="Cladiere L."/>
            <person name="Cock J.M."/>
            <person name="Coelho S.M."/>
            <person name="Colleoni C."/>
            <person name="Czjzek M."/>
            <person name="Da Silva C."/>
            <person name="Delage L."/>
            <person name="Denoeud F."/>
            <person name="Deschamps P."/>
            <person name="Dittami S.M."/>
            <person name="Gabaldon T."/>
            <person name="Gachon C.M."/>
            <person name="Groisillier A."/>
            <person name="Herve C."/>
            <person name="Jabbari K."/>
            <person name="Katinka M."/>
            <person name="Kloareg B."/>
            <person name="Kowalczyk N."/>
            <person name="Labadie K."/>
            <person name="Leblanc C."/>
            <person name="Lopez P.J."/>
            <person name="McLachlan D.H."/>
            <person name="Meslet-Cladiere L."/>
            <person name="Moustafa A."/>
            <person name="Nehr Z."/>
            <person name="Nyvall Collen P."/>
            <person name="Panaud O."/>
            <person name="Partensky F."/>
            <person name="Poulain J."/>
            <person name="Rensing S.A."/>
            <person name="Rousvoal S."/>
            <person name="Samson G."/>
            <person name="Symeonidi A."/>
            <person name="Weissenbach J."/>
            <person name="Zambounis A."/>
            <person name="Wincker P."/>
            <person name="Boyen C."/>
        </authorList>
    </citation>
    <scope>NUCLEOTIDE SEQUENCE [LARGE SCALE GENOMIC DNA]</scope>
    <source>
        <strain evidence="3">cv. Stackhouse</strain>
    </source>
</reference>
<evidence type="ECO:0000313" key="2">
    <source>
        <dbReference type="EMBL" id="CDF40229.1"/>
    </source>
</evidence>
<dbReference type="Gramene" id="CDF40229">
    <property type="protein sequence ID" value="CDF40229"/>
    <property type="gene ID" value="CHC_T00007068001"/>
</dbReference>